<sequence>MPKPEVVLLIHRCFYHKECTKHYATPQNLREHLKKLHSFTFLIRIQTIRRYNSESFCFLRGFSKHKNFKKHHACPCCVSHFQNLSDLNQHFQTVHKEYLPFQQQQNGSDSSESSSVDRLDQNQDSINTLESQHEESFQEVSQRDRIMK</sequence>
<dbReference type="OMA" id="ECTKHYA"/>
<keyword evidence="1" id="KW-0479">Metal-binding</keyword>
<dbReference type="GO" id="GO:0008270">
    <property type="term" value="F:zinc ion binding"/>
    <property type="evidence" value="ECO:0007669"/>
    <property type="project" value="UniProtKB-KW"/>
</dbReference>
<evidence type="ECO:0000313" key="5">
    <source>
        <dbReference type="Proteomes" id="UP000242381"/>
    </source>
</evidence>
<feature type="compositionally biased region" description="Basic and acidic residues" evidence="2">
    <location>
        <begin position="131"/>
        <end position="148"/>
    </location>
</feature>
<gene>
    <name evidence="4" type="ORF">BCV71DRAFT_191244</name>
</gene>
<dbReference type="AlphaFoldDB" id="A0A1X0RK04"/>
<keyword evidence="1" id="KW-0862">Zinc</keyword>
<organism evidence="4 5">
    <name type="scientific">Rhizopus microsporus</name>
    <dbReference type="NCBI Taxonomy" id="58291"/>
    <lineage>
        <taxon>Eukaryota</taxon>
        <taxon>Fungi</taxon>
        <taxon>Fungi incertae sedis</taxon>
        <taxon>Mucoromycota</taxon>
        <taxon>Mucoromycotina</taxon>
        <taxon>Mucoromycetes</taxon>
        <taxon>Mucorales</taxon>
        <taxon>Mucorineae</taxon>
        <taxon>Rhizopodaceae</taxon>
        <taxon>Rhizopus</taxon>
    </lineage>
</organism>
<feature type="compositionally biased region" description="Low complexity" evidence="2">
    <location>
        <begin position="102"/>
        <end position="114"/>
    </location>
</feature>
<feature type="domain" description="C2H2-type" evidence="3">
    <location>
        <begin position="72"/>
        <end position="100"/>
    </location>
</feature>
<dbReference type="PROSITE" id="PS50157">
    <property type="entry name" value="ZINC_FINGER_C2H2_2"/>
    <property type="match status" value="2"/>
</dbReference>
<reference evidence="4 5" key="1">
    <citation type="journal article" date="2016" name="Proc. Natl. Acad. Sci. U.S.A.">
        <title>Lipid metabolic changes in an early divergent fungus govern the establishment of a mutualistic symbiosis with endobacteria.</title>
        <authorList>
            <person name="Lastovetsky O.A."/>
            <person name="Gaspar M.L."/>
            <person name="Mondo S.J."/>
            <person name="LaButti K.M."/>
            <person name="Sandor L."/>
            <person name="Grigoriev I.V."/>
            <person name="Henry S.A."/>
            <person name="Pawlowska T.E."/>
        </authorList>
    </citation>
    <scope>NUCLEOTIDE SEQUENCE [LARGE SCALE GENOMIC DNA]</scope>
    <source>
        <strain evidence="4 5">ATCC 11559</strain>
    </source>
</reference>
<feature type="domain" description="C2H2-type" evidence="3">
    <location>
        <begin position="11"/>
        <end position="38"/>
    </location>
</feature>
<protein>
    <recommendedName>
        <fullName evidence="3">C2H2-type domain-containing protein</fullName>
    </recommendedName>
</protein>
<dbReference type="VEuPathDB" id="FungiDB:BCV72DRAFT_170708"/>
<evidence type="ECO:0000259" key="3">
    <source>
        <dbReference type="PROSITE" id="PS50157"/>
    </source>
</evidence>
<dbReference type="InterPro" id="IPR013087">
    <property type="entry name" value="Znf_C2H2_type"/>
</dbReference>
<evidence type="ECO:0000256" key="2">
    <source>
        <dbReference type="SAM" id="MobiDB-lite"/>
    </source>
</evidence>
<proteinExistence type="predicted"/>
<feature type="region of interest" description="Disordered" evidence="2">
    <location>
        <begin position="100"/>
        <end position="148"/>
    </location>
</feature>
<dbReference type="Proteomes" id="UP000242381">
    <property type="component" value="Unassembled WGS sequence"/>
</dbReference>
<accession>A0A1X0RK04</accession>
<dbReference type="PROSITE" id="PS00028">
    <property type="entry name" value="ZINC_FINGER_C2H2_1"/>
    <property type="match status" value="1"/>
</dbReference>
<evidence type="ECO:0000256" key="1">
    <source>
        <dbReference type="PROSITE-ProRule" id="PRU00042"/>
    </source>
</evidence>
<dbReference type="EMBL" id="KV921706">
    <property type="protein sequence ID" value="ORE12326.1"/>
    <property type="molecule type" value="Genomic_DNA"/>
</dbReference>
<keyword evidence="1" id="KW-0863">Zinc-finger</keyword>
<evidence type="ECO:0000313" key="4">
    <source>
        <dbReference type="EMBL" id="ORE12326.1"/>
    </source>
</evidence>
<name>A0A1X0RK04_RHIZD</name>